<dbReference type="Proteomes" id="UP000271098">
    <property type="component" value="Unassembled WGS sequence"/>
</dbReference>
<dbReference type="EMBL" id="UYRT01006962">
    <property type="protein sequence ID" value="VDK41416.1"/>
    <property type="molecule type" value="Genomic_DNA"/>
</dbReference>
<organism evidence="3">
    <name type="scientific">Gongylonema pulchrum</name>
    <dbReference type="NCBI Taxonomy" id="637853"/>
    <lineage>
        <taxon>Eukaryota</taxon>
        <taxon>Metazoa</taxon>
        <taxon>Ecdysozoa</taxon>
        <taxon>Nematoda</taxon>
        <taxon>Chromadorea</taxon>
        <taxon>Rhabditida</taxon>
        <taxon>Spirurina</taxon>
        <taxon>Spiruromorpha</taxon>
        <taxon>Spiruroidea</taxon>
        <taxon>Gongylonematidae</taxon>
        <taxon>Gongylonema</taxon>
    </lineage>
</organism>
<protein>
    <submittedName>
        <fullName evidence="3">DNA helicase</fullName>
    </submittedName>
</protein>
<reference evidence="1 2" key="2">
    <citation type="submission" date="2018-11" db="EMBL/GenBank/DDBJ databases">
        <authorList>
            <consortium name="Pathogen Informatics"/>
        </authorList>
    </citation>
    <scope>NUCLEOTIDE SEQUENCE [LARGE SCALE GENOMIC DNA]</scope>
</reference>
<sequence>MLATLIRKAVSTVHETIGESVASVNFMSELFSDPNGSLFGLLMTEIRRKVPNICVISDSTIVRDRADINRDLNIDLTASDEDCDLDESIDSMKGFANRRSVFPVEAVRKQCRDYSYKPRHRKG</sequence>
<evidence type="ECO:0000313" key="2">
    <source>
        <dbReference type="Proteomes" id="UP000271098"/>
    </source>
</evidence>
<gene>
    <name evidence="1" type="ORF">GPUH_LOCUS3892</name>
</gene>
<dbReference type="AlphaFoldDB" id="A0A183D5A2"/>
<proteinExistence type="predicted"/>
<dbReference type="WBParaSite" id="GPUH_0000390001-mRNA-1">
    <property type="protein sequence ID" value="GPUH_0000390001-mRNA-1"/>
    <property type="gene ID" value="GPUH_0000390001"/>
</dbReference>
<evidence type="ECO:0000313" key="1">
    <source>
        <dbReference type="EMBL" id="VDK41416.1"/>
    </source>
</evidence>
<name>A0A183D5A2_9BILA</name>
<accession>A0A183D5A2</accession>
<evidence type="ECO:0000313" key="3">
    <source>
        <dbReference type="WBParaSite" id="GPUH_0000390001-mRNA-1"/>
    </source>
</evidence>
<reference evidence="3" key="1">
    <citation type="submission" date="2016-06" db="UniProtKB">
        <authorList>
            <consortium name="WormBaseParasite"/>
        </authorList>
    </citation>
    <scope>IDENTIFICATION</scope>
</reference>
<keyword evidence="2" id="KW-1185">Reference proteome</keyword>